<proteinExistence type="inferred from homology"/>
<dbReference type="EMBL" id="JALJOQ010000022">
    <property type="protein sequence ID" value="KAK9808492.1"/>
    <property type="molecule type" value="Genomic_DNA"/>
</dbReference>
<dbReference type="Pfam" id="PF05160">
    <property type="entry name" value="DSS1_SEM1"/>
    <property type="match status" value="1"/>
</dbReference>
<dbReference type="AlphaFoldDB" id="A0AAW1PIS8"/>
<organism evidence="3 4">
    <name type="scientific">Symbiochloris irregularis</name>
    <dbReference type="NCBI Taxonomy" id="706552"/>
    <lineage>
        <taxon>Eukaryota</taxon>
        <taxon>Viridiplantae</taxon>
        <taxon>Chlorophyta</taxon>
        <taxon>core chlorophytes</taxon>
        <taxon>Trebouxiophyceae</taxon>
        <taxon>Trebouxiales</taxon>
        <taxon>Trebouxiaceae</taxon>
        <taxon>Symbiochloris</taxon>
    </lineage>
</organism>
<keyword evidence="2" id="KW-0539">Nucleus</keyword>
<protein>
    <recommendedName>
        <fullName evidence="2">26S proteasome complex subunit SEM1</fullName>
    </recommendedName>
</protein>
<dbReference type="GO" id="GO:0005634">
    <property type="term" value="C:nucleus"/>
    <property type="evidence" value="ECO:0007669"/>
    <property type="project" value="UniProtKB-SubCell"/>
</dbReference>
<dbReference type="GO" id="GO:0008541">
    <property type="term" value="C:proteasome regulatory particle, lid subcomplex"/>
    <property type="evidence" value="ECO:0007669"/>
    <property type="project" value="UniProtKB-UniRule"/>
</dbReference>
<comment type="function">
    <text evidence="2">Component of the 26S proteasome, a multiprotein complex involved in the ATP-dependent degradation of ubiquitinated proteins.</text>
</comment>
<sequence length="103" mass="11596">MEWLSSRCSALFAFSVHTNLVKDSAMAEKPKAQAPTLEEEDIFEDFADQEQAEQEETGKLRLWEADWDDEDVGDDFAQRLKAELKTAAADGSKDKAEPMQVGR</sequence>
<evidence type="ECO:0000256" key="2">
    <source>
        <dbReference type="RuleBase" id="RU369057"/>
    </source>
</evidence>
<dbReference type="Proteomes" id="UP001465755">
    <property type="component" value="Unassembled WGS sequence"/>
</dbReference>
<dbReference type="PANTHER" id="PTHR16771:SF0">
    <property type="entry name" value="26S PROTEASOME COMPLEX SUBUNIT SEM1"/>
    <property type="match status" value="1"/>
</dbReference>
<keyword evidence="2" id="KW-0647">Proteasome</keyword>
<reference evidence="3 4" key="1">
    <citation type="journal article" date="2024" name="Nat. Commun.">
        <title>Phylogenomics reveals the evolutionary origins of lichenization in chlorophyte algae.</title>
        <authorList>
            <person name="Puginier C."/>
            <person name="Libourel C."/>
            <person name="Otte J."/>
            <person name="Skaloud P."/>
            <person name="Haon M."/>
            <person name="Grisel S."/>
            <person name="Petersen M."/>
            <person name="Berrin J.G."/>
            <person name="Delaux P.M."/>
            <person name="Dal Grande F."/>
            <person name="Keller J."/>
        </authorList>
    </citation>
    <scope>NUCLEOTIDE SEQUENCE [LARGE SCALE GENOMIC DNA]</scope>
    <source>
        <strain evidence="3 4">SAG 2036</strain>
    </source>
</reference>
<dbReference type="SMART" id="SM01385">
    <property type="entry name" value="DSS1_SEM1"/>
    <property type="match status" value="1"/>
</dbReference>
<dbReference type="GO" id="GO:0043248">
    <property type="term" value="P:proteasome assembly"/>
    <property type="evidence" value="ECO:0007669"/>
    <property type="project" value="UniProtKB-UniRule"/>
</dbReference>
<gene>
    <name evidence="3" type="ORF">WJX73_000817</name>
</gene>
<dbReference type="PANTHER" id="PTHR16771">
    <property type="entry name" value="26 PROTEASOME COMPLEX SUBUNIT DSS1"/>
    <property type="match status" value="1"/>
</dbReference>
<name>A0AAW1PIS8_9CHLO</name>
<evidence type="ECO:0000313" key="3">
    <source>
        <dbReference type="EMBL" id="KAK9808492.1"/>
    </source>
</evidence>
<comment type="subcellular location">
    <subcellularLocation>
        <location evidence="2">Nucleus</location>
    </subcellularLocation>
</comment>
<dbReference type="GO" id="GO:0000724">
    <property type="term" value="P:double-strand break repair via homologous recombination"/>
    <property type="evidence" value="ECO:0007669"/>
    <property type="project" value="TreeGrafter"/>
</dbReference>
<dbReference type="GO" id="GO:0006406">
    <property type="term" value="P:mRNA export from nucleus"/>
    <property type="evidence" value="ECO:0007669"/>
    <property type="project" value="UniProtKB-UniRule"/>
</dbReference>
<comment type="similarity">
    <text evidence="1 2">Belongs to the DSS1/SEM1 family.</text>
</comment>
<comment type="caution">
    <text evidence="3">The sequence shown here is derived from an EMBL/GenBank/DDBJ whole genome shotgun (WGS) entry which is preliminary data.</text>
</comment>
<accession>A0AAW1PIS8</accession>
<dbReference type="InterPro" id="IPR007834">
    <property type="entry name" value="DSS1_SEM1"/>
</dbReference>
<evidence type="ECO:0000256" key="1">
    <source>
        <dbReference type="ARBA" id="ARBA00034491"/>
    </source>
</evidence>
<evidence type="ECO:0000313" key="4">
    <source>
        <dbReference type="Proteomes" id="UP001465755"/>
    </source>
</evidence>
<keyword evidence="4" id="KW-1185">Reference proteome</keyword>